<comment type="subcellular location">
    <subcellularLocation>
        <location evidence="1">Mitochondrion inner membrane</location>
    </subcellularLocation>
    <subcellularLocation>
        <location evidence="2">Mitochondrion matrix</location>
        <location evidence="2">Mitochondrion nucleoid</location>
    </subcellularLocation>
</comment>
<dbReference type="OrthoDB" id="199596at2759"/>
<dbReference type="Gene3D" id="2.20.110.10">
    <property type="entry name" value="Histone H3 K4-specific methyltransferase SET7/9 N-terminal domain"/>
    <property type="match status" value="3"/>
</dbReference>
<protein>
    <recommendedName>
        <fullName evidence="13">AAA+ ATPase domain-containing protein</fullName>
    </recommendedName>
</protein>
<dbReference type="EMBL" id="CCKQ01002911">
    <property type="protein sequence ID" value="CDW74009.1"/>
    <property type="molecule type" value="Genomic_DNA"/>
</dbReference>
<dbReference type="GO" id="GO:0016887">
    <property type="term" value="F:ATP hydrolysis activity"/>
    <property type="evidence" value="ECO:0007669"/>
    <property type="project" value="InterPro"/>
</dbReference>
<keyword evidence="3" id="KW-0677">Repeat</keyword>
<evidence type="ECO:0000256" key="10">
    <source>
        <dbReference type="ARBA" id="ARBA00023271"/>
    </source>
</evidence>
<evidence type="ECO:0000256" key="3">
    <source>
        <dbReference type="ARBA" id="ARBA00022737"/>
    </source>
</evidence>
<dbReference type="PANTHER" id="PTHR23075:SF0">
    <property type="entry name" value="ATPASE FAMILY AAA DOMAIN-CONTAINING PROTEIN 3"/>
    <property type="match status" value="1"/>
</dbReference>
<keyword evidence="8" id="KW-0496">Mitochondrion</keyword>
<dbReference type="SMART" id="SM00382">
    <property type="entry name" value="AAA"/>
    <property type="match status" value="1"/>
</dbReference>
<dbReference type="GO" id="GO:0007005">
    <property type="term" value="P:mitochondrion organization"/>
    <property type="evidence" value="ECO:0007669"/>
    <property type="project" value="TreeGrafter"/>
</dbReference>
<evidence type="ECO:0000256" key="11">
    <source>
        <dbReference type="SAM" id="Coils"/>
    </source>
</evidence>
<keyword evidence="4" id="KW-0547">Nucleotide-binding</keyword>
<dbReference type="FunCoup" id="A0A077ZVV9">
    <property type="interactions" value="75"/>
</dbReference>
<dbReference type="GO" id="GO:0005743">
    <property type="term" value="C:mitochondrial inner membrane"/>
    <property type="evidence" value="ECO:0007669"/>
    <property type="project" value="UniProtKB-SubCell"/>
</dbReference>
<feature type="coiled-coil region" evidence="11">
    <location>
        <begin position="949"/>
        <end position="979"/>
    </location>
</feature>
<dbReference type="SMART" id="SM00698">
    <property type="entry name" value="MORN"/>
    <property type="match status" value="6"/>
</dbReference>
<dbReference type="SUPFAM" id="SSF82185">
    <property type="entry name" value="Histone H3 K4-specific methyltransferase SET7/9 N-terminal domain"/>
    <property type="match status" value="2"/>
</dbReference>
<evidence type="ECO:0000256" key="9">
    <source>
        <dbReference type="ARBA" id="ARBA00023136"/>
    </source>
</evidence>
<dbReference type="GO" id="GO:0005524">
    <property type="term" value="F:ATP binding"/>
    <property type="evidence" value="ECO:0007669"/>
    <property type="project" value="UniProtKB-KW"/>
</dbReference>
<name>A0A077ZVV9_STYLE</name>
<evidence type="ECO:0000256" key="12">
    <source>
        <dbReference type="SAM" id="MobiDB-lite"/>
    </source>
</evidence>
<keyword evidence="5" id="KW-0999">Mitochondrion inner membrane</keyword>
<feature type="coiled-coil region" evidence="11">
    <location>
        <begin position="346"/>
        <end position="383"/>
    </location>
</feature>
<proteinExistence type="predicted"/>
<gene>
    <name evidence="14" type="primary">Contig2971.g131</name>
    <name evidence="14" type="ORF">STYLEM_3000</name>
</gene>
<evidence type="ECO:0000256" key="8">
    <source>
        <dbReference type="ARBA" id="ARBA00023128"/>
    </source>
</evidence>
<dbReference type="AlphaFoldDB" id="A0A077ZVV9"/>
<keyword evidence="7 11" id="KW-0175">Coiled coil</keyword>
<dbReference type="InterPro" id="IPR003593">
    <property type="entry name" value="AAA+_ATPase"/>
</dbReference>
<evidence type="ECO:0000259" key="13">
    <source>
        <dbReference type="SMART" id="SM00382"/>
    </source>
</evidence>
<dbReference type="Pfam" id="PF00004">
    <property type="entry name" value="AAA"/>
    <property type="match status" value="1"/>
</dbReference>
<sequence>MIYNDLKMIQDEESNEQTHQFSESDKQKLFASKTKRETSKATSKAILTEQGEYEGMWKRDVREGFGVMKWIDGSRFEGEWRNDQRKKGKMIMTEGNVYEGEFLNDKYHGKGKIIMRAMGRNTDGQENKKFFYGIFEQGKVPAQGKIEYSENGNVYYGGHQDFEKQGYGYLFSMDGTKYQGEFLDDRKEGVGLILYPNGDYYHGQFISDKKEGVGRQYFKTENCRVYEGNWAKDERNGEGFLIDPLQQVIIKGHWRQGKIDGKTVVMNMNDLGQIQLLRDHGIEISTDLKEAFKIPDYGSLNIIFLIKALISNMPKKDQQGYYGFDSSGLEKAAQAAKYLDQSPNAKQAFELALKKEETKQLELQENTKKLELQKTQIQEEERRKTIQYESEMAKRRAEYQVQLELQRDQEKLRQKEEMREMRRLRDEDSTQKQEQLRRQTVEYEYQQKQQLFAYQQQLKAAVEKQRLEEQNKQNLRQLQEQEAIKNDFLMRKTALQNQAAMEQLEAKHRQKLDIDAMKQQRMRDELNAQENLSKGNQQFVSELFDKAEKERRETQRQNIITAFNMLGGSASSVFMNPKFLGRATYLLLVGFGAFHFTRLALAMFTTLILARFGKPTLVRETSKIHTRNYIMIPYLYARKFFHQKMRRTEKDLLEGVILEKNLEEQLREISYAVLNRKKHFAPSKNLMFYGPPGTGKTMFAKKLAMKSGLEYAVMVGSDIAPLGPLAVRELNKLFDWAEQQKGGIILFIDEADAFLRNRKQSEMSEYMRHTINSFLYRTGSPSDNVLIVLATNSPEQLDEAVHDRIDEIVGFGLPSVNERRIMLFHYLVRYCQPPVTQTELIKFYYQHPRAVYTGKKLIRMEGVSADIIQEIAEQTEGFSGREIQKMVVAWHDAAFTLPEPILTPDIMRKILSKFHLQHKLKKTWTKDEGMLYEKLLFLDESHVGSTQEQEKDQEMLKQQQELAKQIDEERLKIKEIRQTQQL</sequence>
<evidence type="ECO:0000256" key="2">
    <source>
        <dbReference type="ARBA" id="ARBA00004436"/>
    </source>
</evidence>
<dbReference type="InParanoid" id="A0A077ZVV9"/>
<dbReference type="Pfam" id="PF12037">
    <property type="entry name" value="ATAD3_N"/>
    <property type="match status" value="1"/>
</dbReference>
<dbReference type="SUPFAM" id="SSF52540">
    <property type="entry name" value="P-loop containing nucleoside triphosphate hydrolases"/>
    <property type="match status" value="1"/>
</dbReference>
<dbReference type="InterPro" id="IPR003960">
    <property type="entry name" value="ATPase_AAA_CS"/>
</dbReference>
<dbReference type="InterPro" id="IPR027417">
    <property type="entry name" value="P-loop_NTPase"/>
</dbReference>
<dbReference type="GO" id="GO:0042645">
    <property type="term" value="C:mitochondrial nucleoid"/>
    <property type="evidence" value="ECO:0007669"/>
    <property type="project" value="UniProtKB-SubCell"/>
</dbReference>
<keyword evidence="10" id="KW-1135">Mitochondrion nucleoid</keyword>
<evidence type="ECO:0000313" key="14">
    <source>
        <dbReference type="EMBL" id="CDW74009.1"/>
    </source>
</evidence>
<feature type="region of interest" description="Disordered" evidence="12">
    <location>
        <begin position="12"/>
        <end position="35"/>
    </location>
</feature>
<evidence type="ECO:0000256" key="7">
    <source>
        <dbReference type="ARBA" id="ARBA00023054"/>
    </source>
</evidence>
<evidence type="ECO:0000256" key="4">
    <source>
        <dbReference type="ARBA" id="ARBA00022741"/>
    </source>
</evidence>
<dbReference type="Proteomes" id="UP000039865">
    <property type="component" value="Unassembled WGS sequence"/>
</dbReference>
<dbReference type="GO" id="GO:0008270">
    <property type="term" value="F:zinc ion binding"/>
    <property type="evidence" value="ECO:0007669"/>
    <property type="project" value="TreeGrafter"/>
</dbReference>
<dbReference type="PANTHER" id="PTHR23075">
    <property type="entry name" value="PUTATIVE ATP-ASE"/>
    <property type="match status" value="1"/>
</dbReference>
<keyword evidence="6" id="KW-0067">ATP-binding</keyword>
<dbReference type="InterPro" id="IPR021911">
    <property type="entry name" value="ATAD3_N"/>
</dbReference>
<dbReference type="InterPro" id="IPR003959">
    <property type="entry name" value="ATPase_AAA_core"/>
</dbReference>
<dbReference type="Pfam" id="PF02493">
    <property type="entry name" value="MORN"/>
    <property type="match status" value="6"/>
</dbReference>
<keyword evidence="9" id="KW-0472">Membrane</keyword>
<keyword evidence="15" id="KW-1185">Reference proteome</keyword>
<reference evidence="14 15" key="1">
    <citation type="submission" date="2014-06" db="EMBL/GenBank/DDBJ databases">
        <authorList>
            <person name="Swart Estienne"/>
        </authorList>
    </citation>
    <scope>NUCLEOTIDE SEQUENCE [LARGE SCALE GENOMIC DNA]</scope>
    <source>
        <strain evidence="14 15">130c</strain>
    </source>
</reference>
<accession>A0A077ZVV9</accession>
<evidence type="ECO:0000256" key="1">
    <source>
        <dbReference type="ARBA" id="ARBA00004273"/>
    </source>
</evidence>
<evidence type="ECO:0000313" key="15">
    <source>
        <dbReference type="Proteomes" id="UP000039865"/>
    </source>
</evidence>
<feature type="domain" description="AAA+ ATPase" evidence="13">
    <location>
        <begin position="682"/>
        <end position="815"/>
    </location>
</feature>
<evidence type="ECO:0000256" key="6">
    <source>
        <dbReference type="ARBA" id="ARBA00022840"/>
    </source>
</evidence>
<dbReference type="PROSITE" id="PS00674">
    <property type="entry name" value="AAA"/>
    <property type="match status" value="1"/>
</dbReference>
<dbReference type="InterPro" id="IPR003409">
    <property type="entry name" value="MORN"/>
</dbReference>
<dbReference type="Gene3D" id="3.40.50.300">
    <property type="entry name" value="P-loop containing nucleotide triphosphate hydrolases"/>
    <property type="match status" value="1"/>
</dbReference>
<feature type="compositionally biased region" description="Basic and acidic residues" evidence="12">
    <location>
        <begin position="22"/>
        <end position="35"/>
    </location>
</feature>
<organism evidence="14 15">
    <name type="scientific">Stylonychia lemnae</name>
    <name type="common">Ciliate</name>
    <dbReference type="NCBI Taxonomy" id="5949"/>
    <lineage>
        <taxon>Eukaryota</taxon>
        <taxon>Sar</taxon>
        <taxon>Alveolata</taxon>
        <taxon>Ciliophora</taxon>
        <taxon>Intramacronucleata</taxon>
        <taxon>Spirotrichea</taxon>
        <taxon>Stichotrichia</taxon>
        <taxon>Sporadotrichida</taxon>
        <taxon>Oxytrichidae</taxon>
        <taxon>Stylonychinae</taxon>
        <taxon>Stylonychia</taxon>
    </lineage>
</organism>
<evidence type="ECO:0000256" key="5">
    <source>
        <dbReference type="ARBA" id="ARBA00022792"/>
    </source>
</evidence>